<protein>
    <submittedName>
        <fullName evidence="1">Uncharacterized protein</fullName>
    </submittedName>
</protein>
<proteinExistence type="predicted"/>
<evidence type="ECO:0000313" key="2">
    <source>
        <dbReference type="Proteomes" id="UP000231791"/>
    </source>
</evidence>
<dbReference type="KEGG" id="slx:SLAV_20055"/>
<accession>A0A2K8PJM9</accession>
<name>A0A2K8PJM9_STRLA</name>
<reference evidence="1 2" key="1">
    <citation type="submission" date="2017-11" db="EMBL/GenBank/DDBJ databases">
        <title>Complete genome sequence of Streptomyces lavendulae subsp. lavendulae CCM 3239 (formerly 'Streptomyces aureofaciens CCM 3239'), the producer of the angucycline-type antibiotic auricin.</title>
        <authorList>
            <person name="Busche T."/>
            <person name="Novakova R."/>
            <person name="Al'Dilaimi A."/>
            <person name="Homerova D."/>
            <person name="Feckova L."/>
            <person name="Rezuchova B."/>
            <person name="Mingyar E."/>
            <person name="Csolleiova D."/>
            <person name="Bekeova C."/>
            <person name="Winkler A."/>
            <person name="Sevcikova B."/>
            <person name="Kalinowski J."/>
            <person name="Kormanec J."/>
            <person name="Ruckert C."/>
        </authorList>
    </citation>
    <scope>NUCLEOTIDE SEQUENCE [LARGE SCALE GENOMIC DNA]</scope>
    <source>
        <strain evidence="1 2">CCM 3239</strain>
    </source>
</reference>
<organism evidence="1 2">
    <name type="scientific">Streptomyces lavendulae subsp. lavendulae</name>
    <dbReference type="NCBI Taxonomy" id="58340"/>
    <lineage>
        <taxon>Bacteria</taxon>
        <taxon>Bacillati</taxon>
        <taxon>Actinomycetota</taxon>
        <taxon>Actinomycetes</taxon>
        <taxon>Kitasatosporales</taxon>
        <taxon>Streptomycetaceae</taxon>
        <taxon>Streptomyces</taxon>
    </lineage>
</organism>
<dbReference type="EMBL" id="CP024985">
    <property type="protein sequence ID" value="ATZ25835.1"/>
    <property type="molecule type" value="Genomic_DNA"/>
</dbReference>
<dbReference type="AlphaFoldDB" id="A0A2K8PJM9"/>
<gene>
    <name evidence="1" type="ORF">SLAV_20055</name>
</gene>
<evidence type="ECO:0000313" key="1">
    <source>
        <dbReference type="EMBL" id="ATZ25835.1"/>
    </source>
</evidence>
<keyword evidence="2" id="KW-1185">Reference proteome</keyword>
<sequence>MSVKKISVALVPATALLVMLGPAPAFAAAPQQGAPEKVCSVSHALPLPGLLPQSAYRSAAKALPKPVCVNGWQ</sequence>
<dbReference type="GeneID" id="49385046"/>
<dbReference type="RefSeq" id="WP_030224866.1">
    <property type="nucleotide sequence ID" value="NZ_BSRN01000006.1"/>
</dbReference>
<dbReference type="Proteomes" id="UP000231791">
    <property type="component" value="Chromosome"/>
</dbReference>